<dbReference type="Pfam" id="PF10551">
    <property type="entry name" value="MULE"/>
    <property type="match status" value="1"/>
</dbReference>
<protein>
    <recommendedName>
        <fullName evidence="2">MULE transposase domain-containing protein</fullName>
    </recommendedName>
</protein>
<gene>
    <name evidence="3" type="ORF">CISIN_1g046610mg</name>
</gene>
<dbReference type="InterPro" id="IPR018289">
    <property type="entry name" value="MULE_transposase_dom"/>
</dbReference>
<dbReference type="PANTHER" id="PTHR31973">
    <property type="entry name" value="POLYPROTEIN, PUTATIVE-RELATED"/>
    <property type="match status" value="1"/>
</dbReference>
<feature type="compositionally biased region" description="Polar residues" evidence="1">
    <location>
        <begin position="9"/>
        <end position="41"/>
    </location>
</feature>
<organism evidence="3 4">
    <name type="scientific">Citrus sinensis</name>
    <name type="common">Sweet orange</name>
    <name type="synonym">Citrus aurantium var. sinensis</name>
    <dbReference type="NCBI Taxonomy" id="2711"/>
    <lineage>
        <taxon>Eukaryota</taxon>
        <taxon>Viridiplantae</taxon>
        <taxon>Streptophyta</taxon>
        <taxon>Embryophyta</taxon>
        <taxon>Tracheophyta</taxon>
        <taxon>Spermatophyta</taxon>
        <taxon>Magnoliopsida</taxon>
        <taxon>eudicotyledons</taxon>
        <taxon>Gunneridae</taxon>
        <taxon>Pentapetalae</taxon>
        <taxon>rosids</taxon>
        <taxon>malvids</taxon>
        <taxon>Sapindales</taxon>
        <taxon>Rutaceae</taxon>
        <taxon>Aurantioideae</taxon>
        <taxon>Citrus</taxon>
    </lineage>
</organism>
<evidence type="ECO:0000256" key="1">
    <source>
        <dbReference type="SAM" id="MobiDB-lite"/>
    </source>
</evidence>
<dbReference type="EMBL" id="KK786215">
    <property type="protein sequence ID" value="KDO39931.1"/>
    <property type="molecule type" value="Genomic_DNA"/>
</dbReference>
<evidence type="ECO:0000313" key="3">
    <source>
        <dbReference type="EMBL" id="KDO39931.1"/>
    </source>
</evidence>
<evidence type="ECO:0000313" key="4">
    <source>
        <dbReference type="Proteomes" id="UP000027120"/>
    </source>
</evidence>
<evidence type="ECO:0000259" key="2">
    <source>
        <dbReference type="Pfam" id="PF10551"/>
    </source>
</evidence>
<feature type="domain" description="MULE transposase" evidence="2">
    <location>
        <begin position="329"/>
        <end position="410"/>
    </location>
</feature>
<feature type="region of interest" description="Disordered" evidence="1">
    <location>
        <begin position="1"/>
        <end position="41"/>
    </location>
</feature>
<dbReference type="Proteomes" id="UP000027120">
    <property type="component" value="Unassembled WGS sequence"/>
</dbReference>
<name>A0A067DMU3_CITSI</name>
<dbReference type="PANTHER" id="PTHR31973:SF195">
    <property type="entry name" value="MUDR FAMILY TRANSPOSASE"/>
    <property type="match status" value="1"/>
</dbReference>
<keyword evidence="4" id="KW-1185">Reference proteome</keyword>
<feature type="non-terminal residue" evidence="3">
    <location>
        <position position="411"/>
    </location>
</feature>
<reference evidence="3 4" key="1">
    <citation type="submission" date="2014-04" db="EMBL/GenBank/DDBJ databases">
        <authorList>
            <consortium name="International Citrus Genome Consortium"/>
            <person name="Gmitter F."/>
            <person name="Chen C."/>
            <person name="Farmerie W."/>
            <person name="Harkins T."/>
            <person name="Desany B."/>
            <person name="Mohiuddin M."/>
            <person name="Kodira C."/>
            <person name="Borodovsky M."/>
            <person name="Lomsadze A."/>
            <person name="Burns P."/>
            <person name="Jenkins J."/>
            <person name="Prochnik S."/>
            <person name="Shu S."/>
            <person name="Chapman J."/>
            <person name="Pitluck S."/>
            <person name="Schmutz J."/>
            <person name="Rokhsar D."/>
        </authorList>
    </citation>
    <scope>NUCLEOTIDE SEQUENCE</scope>
</reference>
<accession>A0A067DMU3</accession>
<sequence length="411" mass="47089">MVEPDGSGEISTGHQRLSYGRQRSNIPSQQRTCGRTSKTTMLDDSISTKRTQLISDFEVTQAISEIQNSLIEGNNLHDNLSSANHLPTTPDIRNYPTSWASDKGWEAADDSEDETVYLPNTNEDDEELQRSWFRRALEVQAIRDGIKLCKMDNTSTCISCECSDLSCDWKITTMKEHATKMFIISYITPVHKCTKRLSKLKWGTKWITAKFLHKWKQNPHQQLHVLGNEIAATYGIKCPIWKLKAIDTTARMWLGLDHGEGYAQLLQYREEMEMINSHNIIIIETSTKQQSSDEIFDCMFVFLYDTAYAFKTRCRMLLTVDGWEIDGPYKSVMLIAVCRDRNDVVLPVAFCEVQEENLDSWAFFLKNVNDGLRLERGKGLCILGDGDNGIDEAVEEFLPYAVYRQCCFSLY</sequence>
<dbReference type="STRING" id="2711.A0A067DMU3"/>
<proteinExistence type="predicted"/>
<dbReference type="AlphaFoldDB" id="A0A067DMU3"/>